<keyword evidence="2" id="KW-0597">Phosphoprotein</keyword>
<evidence type="ECO:0000313" key="12">
    <source>
        <dbReference type="Proteomes" id="UP000217199"/>
    </source>
</evidence>
<evidence type="ECO:0000256" key="8">
    <source>
        <dbReference type="SAM" id="MobiDB-lite"/>
    </source>
</evidence>
<dbReference type="Gene3D" id="3.30.200.20">
    <property type="entry name" value="Phosphorylase Kinase, domain 1"/>
    <property type="match status" value="1"/>
</dbReference>
<feature type="region of interest" description="Disordered" evidence="8">
    <location>
        <begin position="168"/>
        <end position="225"/>
    </location>
</feature>
<dbReference type="SMART" id="SM00220">
    <property type="entry name" value="S_TKc"/>
    <property type="match status" value="1"/>
</dbReference>
<dbReference type="InterPro" id="IPR000719">
    <property type="entry name" value="Prot_kinase_dom"/>
</dbReference>
<evidence type="ECO:0000256" key="7">
    <source>
        <dbReference type="PROSITE-ProRule" id="PRU10141"/>
    </source>
</evidence>
<gene>
    <name evidence="11" type="ORF">PNOK_0362500</name>
</gene>
<dbReference type="EMBL" id="NBII01000003">
    <property type="protein sequence ID" value="PAV20998.1"/>
    <property type="molecule type" value="Genomic_DNA"/>
</dbReference>
<dbReference type="SUPFAM" id="SSF49562">
    <property type="entry name" value="C2 domain (Calcium/lipid-binding domain, CaLB)"/>
    <property type="match status" value="1"/>
</dbReference>
<evidence type="ECO:0000259" key="10">
    <source>
        <dbReference type="PROSITE" id="PS51285"/>
    </source>
</evidence>
<keyword evidence="6 7" id="KW-0067">ATP-binding</keyword>
<evidence type="ECO:0000256" key="2">
    <source>
        <dbReference type="ARBA" id="ARBA00022553"/>
    </source>
</evidence>
<evidence type="ECO:0000256" key="1">
    <source>
        <dbReference type="ARBA" id="ARBA00022527"/>
    </source>
</evidence>
<protein>
    <submittedName>
        <fullName evidence="11">Serine threonine kinase</fullName>
    </submittedName>
</protein>
<dbReference type="Proteomes" id="UP000217199">
    <property type="component" value="Unassembled WGS sequence"/>
</dbReference>
<dbReference type="PROSITE" id="PS00107">
    <property type="entry name" value="PROTEIN_KINASE_ATP"/>
    <property type="match status" value="1"/>
</dbReference>
<dbReference type="InterPro" id="IPR000008">
    <property type="entry name" value="C2_dom"/>
</dbReference>
<feature type="compositionally biased region" description="Low complexity" evidence="8">
    <location>
        <begin position="810"/>
        <end position="825"/>
    </location>
</feature>
<feature type="region of interest" description="Disordered" evidence="8">
    <location>
        <begin position="743"/>
        <end position="911"/>
    </location>
</feature>
<dbReference type="AlphaFoldDB" id="A0A286UN34"/>
<feature type="compositionally biased region" description="Low complexity" evidence="8">
    <location>
        <begin position="26"/>
        <end position="56"/>
    </location>
</feature>
<dbReference type="Gene3D" id="2.60.40.150">
    <property type="entry name" value="C2 domain"/>
    <property type="match status" value="1"/>
</dbReference>
<feature type="binding site" evidence="7">
    <location>
        <position position="494"/>
    </location>
    <ligand>
        <name>ATP</name>
        <dbReference type="ChEBI" id="CHEBI:30616"/>
    </ligand>
</feature>
<dbReference type="STRING" id="2282107.A0A286UN34"/>
<dbReference type="FunFam" id="3.30.200.20:FF:000116">
    <property type="entry name" value="Non-specific serine/threonine protein kinase"/>
    <property type="match status" value="1"/>
</dbReference>
<dbReference type="PROSITE" id="PS50011">
    <property type="entry name" value="PROTEIN_KINASE_DOM"/>
    <property type="match status" value="1"/>
</dbReference>
<evidence type="ECO:0000256" key="6">
    <source>
        <dbReference type="ARBA" id="ARBA00022840"/>
    </source>
</evidence>
<feature type="compositionally biased region" description="Polar residues" evidence="8">
    <location>
        <begin position="838"/>
        <end position="849"/>
    </location>
</feature>
<evidence type="ECO:0000259" key="9">
    <source>
        <dbReference type="PROSITE" id="PS50011"/>
    </source>
</evidence>
<dbReference type="InterPro" id="IPR000961">
    <property type="entry name" value="AGC-kinase_C"/>
</dbReference>
<evidence type="ECO:0000256" key="4">
    <source>
        <dbReference type="ARBA" id="ARBA00022741"/>
    </source>
</evidence>
<dbReference type="FunFam" id="1.10.510.10:FF:000008">
    <property type="entry name" value="Non-specific serine/threonine protein kinase"/>
    <property type="match status" value="1"/>
</dbReference>
<dbReference type="SUPFAM" id="SSF56112">
    <property type="entry name" value="Protein kinase-like (PK-like)"/>
    <property type="match status" value="1"/>
</dbReference>
<keyword evidence="12" id="KW-1185">Reference proteome</keyword>
<dbReference type="SMART" id="SM00239">
    <property type="entry name" value="C2"/>
    <property type="match status" value="1"/>
</dbReference>
<dbReference type="GO" id="GO:0004674">
    <property type="term" value="F:protein serine/threonine kinase activity"/>
    <property type="evidence" value="ECO:0007669"/>
    <property type="project" value="UniProtKB-KW"/>
</dbReference>
<dbReference type="FunCoup" id="A0A286UN34">
    <property type="interactions" value="39"/>
</dbReference>
<feature type="compositionally biased region" description="Polar residues" evidence="8">
    <location>
        <begin position="770"/>
        <end position="780"/>
    </location>
</feature>
<keyword evidence="1" id="KW-0723">Serine/threonine-protein kinase</keyword>
<dbReference type="InterPro" id="IPR011009">
    <property type="entry name" value="Kinase-like_dom_sf"/>
</dbReference>
<dbReference type="Pfam" id="PF00168">
    <property type="entry name" value="C2"/>
    <property type="match status" value="1"/>
</dbReference>
<comment type="caution">
    <text evidence="11">The sequence shown here is derived from an EMBL/GenBank/DDBJ whole genome shotgun (WGS) entry which is preliminary data.</text>
</comment>
<dbReference type="Pfam" id="PF00069">
    <property type="entry name" value="Pkinase"/>
    <property type="match status" value="1"/>
</dbReference>
<dbReference type="PROSITE" id="PS00108">
    <property type="entry name" value="PROTEIN_KINASE_ST"/>
    <property type="match status" value="1"/>
</dbReference>
<feature type="compositionally biased region" description="Low complexity" evidence="8">
    <location>
        <begin position="207"/>
        <end position="225"/>
    </location>
</feature>
<keyword evidence="4 7" id="KW-0547">Nucleotide-binding</keyword>
<feature type="compositionally biased region" description="Acidic residues" evidence="8">
    <location>
        <begin position="872"/>
        <end position="891"/>
    </location>
</feature>
<feature type="compositionally biased region" description="Basic and acidic residues" evidence="8">
    <location>
        <begin position="861"/>
        <end position="871"/>
    </location>
</feature>
<feature type="region of interest" description="Disordered" evidence="8">
    <location>
        <begin position="1"/>
        <end position="135"/>
    </location>
</feature>
<dbReference type="GO" id="GO:0005524">
    <property type="term" value="F:ATP binding"/>
    <property type="evidence" value="ECO:0007669"/>
    <property type="project" value="UniProtKB-UniRule"/>
</dbReference>
<dbReference type="Gene3D" id="1.10.510.10">
    <property type="entry name" value="Transferase(Phosphotransferase) domain 1"/>
    <property type="match status" value="1"/>
</dbReference>
<keyword evidence="5 11" id="KW-0418">Kinase</keyword>
<feature type="compositionally biased region" description="Polar residues" evidence="8">
    <location>
        <begin position="99"/>
        <end position="118"/>
    </location>
</feature>
<evidence type="ECO:0000256" key="5">
    <source>
        <dbReference type="ARBA" id="ARBA00022777"/>
    </source>
</evidence>
<feature type="compositionally biased region" description="Low complexity" evidence="8">
    <location>
        <begin position="7"/>
        <end position="18"/>
    </location>
</feature>
<keyword evidence="3" id="KW-0808">Transferase</keyword>
<feature type="compositionally biased region" description="Polar residues" evidence="8">
    <location>
        <begin position="192"/>
        <end position="206"/>
    </location>
</feature>
<dbReference type="OrthoDB" id="63267at2759"/>
<feature type="domain" description="AGC-kinase C-terminal" evidence="10">
    <location>
        <begin position="715"/>
        <end position="866"/>
    </location>
</feature>
<organism evidence="11 12">
    <name type="scientific">Pyrrhoderma noxium</name>
    <dbReference type="NCBI Taxonomy" id="2282107"/>
    <lineage>
        <taxon>Eukaryota</taxon>
        <taxon>Fungi</taxon>
        <taxon>Dikarya</taxon>
        <taxon>Basidiomycota</taxon>
        <taxon>Agaricomycotina</taxon>
        <taxon>Agaricomycetes</taxon>
        <taxon>Hymenochaetales</taxon>
        <taxon>Hymenochaetaceae</taxon>
        <taxon>Pyrrhoderma</taxon>
    </lineage>
</organism>
<sequence>MHANNFSSPLSQSPISASNIPSFTTTSQSHSLLQPPSIPPSSRSPNTTPPGSRRSSGFTSSLKSAMLKFWPSSPLDQLTPKAAPDGRERNPFDALPAQAISSETTNTSNSQLSASNPSAVPRGDQTPLAAGIAPPVQSAGAGPFAAAIPTQSTPFALSLHVPDKMSIQSNTTNLSSSNNAPASSPQAAPSTRPNLSSAISFQKSAHSNAPSLSNTSSSSSTASPSYVSRGQIHVKIIQARGLNVHSLQARPYVIVQFEQNEFISRDPIHEQEKEARGVATVLSRVSSSTALGALGAINSRAIEAAKRSAANSAASSPQSSVSSGRSTKESSTNGSSTTSTTTAPTSSGFLTPSTVSNGGGLFGSMPAHNPVWKHEVSFDVTSDQTLITLNVYDRAEEDQNFLGNVEIKPVLKHDHTVDHWYKLLPHENEVVTGEIRVQTTYEHFKTKRTLTPRDFEFLKLIGRGTFGRVFQVRKKDTRRIYAMKVLSKKEIIAKKEIAHTIGERKILQQSLNSPFLVGLKFSFQTETDLYLVTDFKSGGELFWHLQKETKFSEERARFYVAELVLALEHLHKYDIVYRDLKPENILLDATGHVALCDFGLSKPDLKSDQLTNTFCGTTEYLAPEVLLDDHGYSKLVDFWSLGVLLFEMCCGWSPFYAEDTQQMYKNICFGKIRFPKNVIGEDGKQFVKGLLNRNPKHRLGALRDAEDLKEHAFFKMIDWKALAAKQVTPPFIPVVESDESTANFDPEFTSADISDAGVGQFDDDDPSEDWLSQSLNSSLMMHTPNGPLGSDLKDSPVSNQTSPKLPSAPSSDSGTKSKSSSSSGGVQINGGRKRRTEPQGSPISHSVQENFRGFSFSGESFVDRPQGRLADEEQVEDAVDDEFDFNGEENVGDGNDNVRLGGRIARQRGEV</sequence>
<dbReference type="SMART" id="SM00133">
    <property type="entry name" value="S_TK_X"/>
    <property type="match status" value="1"/>
</dbReference>
<dbReference type="PANTHER" id="PTHR24351">
    <property type="entry name" value="RIBOSOMAL PROTEIN S6 KINASE"/>
    <property type="match status" value="1"/>
</dbReference>
<dbReference type="InParanoid" id="A0A286UN34"/>
<feature type="compositionally biased region" description="Low complexity" evidence="8">
    <location>
        <begin position="169"/>
        <end position="191"/>
    </location>
</feature>
<feature type="compositionally biased region" description="Low complexity" evidence="8">
    <location>
        <begin position="309"/>
        <end position="347"/>
    </location>
</feature>
<dbReference type="InterPro" id="IPR017441">
    <property type="entry name" value="Protein_kinase_ATP_BS"/>
</dbReference>
<feature type="domain" description="Protein kinase" evidence="9">
    <location>
        <begin position="455"/>
        <end position="714"/>
    </location>
</feature>
<accession>A0A286UN34</accession>
<feature type="region of interest" description="Disordered" evidence="8">
    <location>
        <begin position="309"/>
        <end position="354"/>
    </location>
</feature>
<dbReference type="InterPro" id="IPR035892">
    <property type="entry name" value="C2_domain_sf"/>
</dbReference>
<dbReference type="CDD" id="cd11651">
    <property type="entry name" value="YPK1_N_like"/>
    <property type="match status" value="1"/>
</dbReference>
<evidence type="ECO:0000256" key="3">
    <source>
        <dbReference type="ARBA" id="ARBA00022679"/>
    </source>
</evidence>
<proteinExistence type="predicted"/>
<evidence type="ECO:0000313" key="11">
    <source>
        <dbReference type="EMBL" id="PAV20998.1"/>
    </source>
</evidence>
<dbReference type="PROSITE" id="PS51285">
    <property type="entry name" value="AGC_KINASE_CTER"/>
    <property type="match status" value="1"/>
</dbReference>
<name>A0A286UN34_9AGAM</name>
<dbReference type="InterPro" id="IPR008271">
    <property type="entry name" value="Ser/Thr_kinase_AS"/>
</dbReference>
<reference evidence="11 12" key="1">
    <citation type="journal article" date="2017" name="Mol. Ecol.">
        <title>Comparative and population genomic landscape of Phellinus noxius: A hypervariable fungus causing root rot in trees.</title>
        <authorList>
            <person name="Chung C.L."/>
            <person name="Lee T.J."/>
            <person name="Akiba M."/>
            <person name="Lee H.H."/>
            <person name="Kuo T.H."/>
            <person name="Liu D."/>
            <person name="Ke H.M."/>
            <person name="Yokoi T."/>
            <person name="Roa M.B."/>
            <person name="Lu M.J."/>
            <person name="Chang Y.Y."/>
            <person name="Ann P.J."/>
            <person name="Tsai J.N."/>
            <person name="Chen C.Y."/>
            <person name="Tzean S.S."/>
            <person name="Ota Y."/>
            <person name="Hattori T."/>
            <person name="Sahashi N."/>
            <person name="Liou R.F."/>
            <person name="Kikuchi T."/>
            <person name="Tsai I.J."/>
        </authorList>
    </citation>
    <scope>NUCLEOTIDE SEQUENCE [LARGE SCALE GENOMIC DNA]</scope>
    <source>
        <strain evidence="11 12">FFPRI411160</strain>
    </source>
</reference>